<protein>
    <submittedName>
        <fullName evidence="1">Uncharacterized protein</fullName>
    </submittedName>
</protein>
<proteinExistence type="predicted"/>
<evidence type="ECO:0000313" key="2">
    <source>
        <dbReference type="Proteomes" id="UP000811899"/>
    </source>
</evidence>
<evidence type="ECO:0000313" key="1">
    <source>
        <dbReference type="EMBL" id="MBT0663119.1"/>
    </source>
</evidence>
<keyword evidence="2" id="KW-1185">Reference proteome</keyword>
<dbReference type="AlphaFoldDB" id="A0AAW4KXP6"/>
<sequence>MRYPIEQVSDNWERRIIKNGYVQHREVYRNATHGAWQFYVSGFGPTVEVGTGRCTVLKEGGSYDRTVSIDADNRIKINGRWYDQRYWDH</sequence>
<dbReference type="RefSeq" id="WP_214169889.1">
    <property type="nucleotide sequence ID" value="NZ_JAHCVJ010000001.1"/>
</dbReference>
<gene>
    <name evidence="1" type="ORF">KI809_02295</name>
</gene>
<dbReference type="EMBL" id="JAHCVJ010000001">
    <property type="protein sequence ID" value="MBT0663119.1"/>
    <property type="molecule type" value="Genomic_DNA"/>
</dbReference>
<accession>A0AAW4KXP6</accession>
<comment type="caution">
    <text evidence="1">The sequence shown here is derived from an EMBL/GenBank/DDBJ whole genome shotgun (WGS) entry which is preliminary data.</text>
</comment>
<reference evidence="1 2" key="1">
    <citation type="submission" date="2021-05" db="EMBL/GenBank/DDBJ databases">
        <title>The draft genome of Geobacter pelophilus DSM 12255.</title>
        <authorList>
            <person name="Xu Z."/>
            <person name="Masuda Y."/>
            <person name="Itoh H."/>
            <person name="Senoo K."/>
        </authorList>
    </citation>
    <scope>NUCLEOTIDE SEQUENCE [LARGE SCALE GENOMIC DNA]</scope>
    <source>
        <strain evidence="1 2">DSM 12255</strain>
    </source>
</reference>
<dbReference type="Proteomes" id="UP000811899">
    <property type="component" value="Unassembled WGS sequence"/>
</dbReference>
<name>A0AAW4KXP6_9BACT</name>
<organism evidence="1 2">
    <name type="scientific">Geoanaerobacter pelophilus</name>
    <dbReference type="NCBI Taxonomy" id="60036"/>
    <lineage>
        <taxon>Bacteria</taxon>
        <taxon>Pseudomonadati</taxon>
        <taxon>Thermodesulfobacteriota</taxon>
        <taxon>Desulfuromonadia</taxon>
        <taxon>Geobacterales</taxon>
        <taxon>Geobacteraceae</taxon>
        <taxon>Geoanaerobacter</taxon>
    </lineage>
</organism>